<dbReference type="Proteomes" id="UP000285310">
    <property type="component" value="Unassembled WGS sequence"/>
</dbReference>
<protein>
    <recommendedName>
        <fullName evidence="4">Glycine-zipper-containing OmpA-like membrane domain-containing protein</fullName>
    </recommendedName>
</protein>
<evidence type="ECO:0000313" key="3">
    <source>
        <dbReference type="Proteomes" id="UP000285310"/>
    </source>
</evidence>
<feature type="signal peptide" evidence="1">
    <location>
        <begin position="1"/>
        <end position="25"/>
    </location>
</feature>
<gene>
    <name evidence="2" type="ORF">SAJA_10415</name>
</gene>
<sequence>MIGLKTTCVATTAAGLMLLAGCASQKPVLYSANDSGPAGGPQAIERCEQRAQAAGLDYDKGRVGGYAKGAVENGAVGGAAGAVGGAIYGSAARGAAAGAAGGVAAGIVRSLFSGRDNSPAPVYKNYVNRCLADQGYQPVGWN</sequence>
<dbReference type="OrthoDB" id="9796758at2"/>
<evidence type="ECO:0000256" key="1">
    <source>
        <dbReference type="SAM" id="SignalP"/>
    </source>
</evidence>
<keyword evidence="3" id="KW-1185">Reference proteome</keyword>
<feature type="chain" id="PRO_5019525969" description="Glycine-zipper-containing OmpA-like membrane domain-containing protein" evidence="1">
    <location>
        <begin position="26"/>
        <end position="142"/>
    </location>
</feature>
<dbReference type="EMBL" id="AYKG01000032">
    <property type="protein sequence ID" value="ROO26878.1"/>
    <property type="molecule type" value="Genomic_DNA"/>
</dbReference>
<dbReference type="AlphaFoldDB" id="A0A423PMR9"/>
<evidence type="ECO:0000313" key="2">
    <source>
        <dbReference type="EMBL" id="ROO26878.1"/>
    </source>
</evidence>
<keyword evidence="1" id="KW-0732">Signal</keyword>
<proteinExistence type="predicted"/>
<dbReference type="PROSITE" id="PS51257">
    <property type="entry name" value="PROKAR_LIPOPROTEIN"/>
    <property type="match status" value="1"/>
</dbReference>
<dbReference type="InParanoid" id="A0A423PMR9"/>
<organism evidence="2 3">
    <name type="scientific">Salinisphaera japonica YTM-1</name>
    <dbReference type="NCBI Taxonomy" id="1209778"/>
    <lineage>
        <taxon>Bacteria</taxon>
        <taxon>Pseudomonadati</taxon>
        <taxon>Pseudomonadota</taxon>
        <taxon>Gammaproteobacteria</taxon>
        <taxon>Salinisphaerales</taxon>
        <taxon>Salinisphaeraceae</taxon>
        <taxon>Salinisphaera</taxon>
    </lineage>
</organism>
<accession>A0A423PMR9</accession>
<comment type="caution">
    <text evidence="2">The sequence shown here is derived from an EMBL/GenBank/DDBJ whole genome shotgun (WGS) entry which is preliminary data.</text>
</comment>
<evidence type="ECO:0008006" key="4">
    <source>
        <dbReference type="Google" id="ProtNLM"/>
    </source>
</evidence>
<dbReference type="RefSeq" id="WP_123658570.1">
    <property type="nucleotide sequence ID" value="NZ_AYKG01000032.1"/>
</dbReference>
<reference evidence="2 3" key="1">
    <citation type="submission" date="2013-10" db="EMBL/GenBank/DDBJ databases">
        <title>Salinisphaera japonica YTM-1 Genome Sequencing.</title>
        <authorList>
            <person name="Lai Q."/>
            <person name="Li C."/>
            <person name="Shao Z."/>
        </authorList>
    </citation>
    <scope>NUCLEOTIDE SEQUENCE [LARGE SCALE GENOMIC DNA]</scope>
    <source>
        <strain evidence="2 3">YTM-1</strain>
    </source>
</reference>
<name>A0A423PMR9_9GAMM</name>